<keyword evidence="4" id="KW-0288">FMN</keyword>
<proteinExistence type="predicted"/>
<evidence type="ECO:0000256" key="6">
    <source>
        <dbReference type="ARBA" id="ARBA00023002"/>
    </source>
</evidence>
<dbReference type="InterPro" id="IPR050074">
    <property type="entry name" value="DHO_dehydrogenase"/>
</dbReference>
<dbReference type="SUPFAM" id="SSF51395">
    <property type="entry name" value="FMN-linked oxidoreductases"/>
    <property type="match status" value="1"/>
</dbReference>
<protein>
    <submittedName>
        <fullName evidence="8">tRNA-dihydrouridine synthase</fullName>
    </submittedName>
</protein>
<evidence type="ECO:0000313" key="8">
    <source>
        <dbReference type="EMBL" id="MBI3129557.1"/>
    </source>
</evidence>
<name>A0A932I4F2_UNCTE</name>
<dbReference type="InterPro" id="IPR012135">
    <property type="entry name" value="Dihydroorotate_DH_1_2"/>
</dbReference>
<dbReference type="PANTHER" id="PTHR48109">
    <property type="entry name" value="DIHYDROOROTATE DEHYDROGENASE (QUINONE), MITOCHONDRIAL-RELATED"/>
    <property type="match status" value="1"/>
</dbReference>
<organism evidence="8 9">
    <name type="scientific">Tectimicrobiota bacterium</name>
    <dbReference type="NCBI Taxonomy" id="2528274"/>
    <lineage>
        <taxon>Bacteria</taxon>
        <taxon>Pseudomonadati</taxon>
        <taxon>Nitrospinota/Tectimicrobiota group</taxon>
        <taxon>Candidatus Tectimicrobiota</taxon>
    </lineage>
</organism>
<dbReference type="InterPro" id="IPR001295">
    <property type="entry name" value="Dihydroorotate_DH_CS"/>
</dbReference>
<sequence>MKPLPPIHPPLVNASGILSYPEVFRAFEKAGACLGGYVTKSVGPVEKAGNENPVVVYSEEKDAPVLNSLALPTQSPDDWEKDLSTLRLERSRLIVSIYGGTPEEFAQVAERMAPFADALEVNLGCPNKVPGERTIMESIGQVPSLSGEVIRLVRAACEKPIVAKLSPNSDYLAVAEACLAAGADALGCGNTLGPGLAIDLTSRQPILAGTTGGVSGPALKPINLRMTYEAYARFQCPIIAYGGIAAWRDAVEYTMAGACVLGIGTAFLGKGTHESAALTRAIWEGVLAYLDGLSFPDLVGAAHGLSAPDLTHA</sequence>
<dbReference type="GO" id="GO:0005737">
    <property type="term" value="C:cytoplasm"/>
    <property type="evidence" value="ECO:0007669"/>
    <property type="project" value="InterPro"/>
</dbReference>
<dbReference type="Proteomes" id="UP000782312">
    <property type="component" value="Unassembled WGS sequence"/>
</dbReference>
<dbReference type="AlphaFoldDB" id="A0A932I4F2"/>
<dbReference type="Pfam" id="PF01180">
    <property type="entry name" value="DHO_dh"/>
    <property type="match status" value="1"/>
</dbReference>
<dbReference type="GO" id="GO:0006222">
    <property type="term" value="P:UMP biosynthetic process"/>
    <property type="evidence" value="ECO:0007669"/>
    <property type="project" value="InterPro"/>
</dbReference>
<dbReference type="PANTHER" id="PTHR48109:SF1">
    <property type="entry name" value="DIHYDROOROTATE DEHYDROGENASE (FUMARATE)"/>
    <property type="match status" value="1"/>
</dbReference>
<keyword evidence="3" id="KW-0285">Flavoprotein</keyword>
<evidence type="ECO:0000256" key="2">
    <source>
        <dbReference type="ARBA" id="ARBA00004725"/>
    </source>
</evidence>
<comment type="cofactor">
    <cofactor evidence="1">
        <name>FMN</name>
        <dbReference type="ChEBI" id="CHEBI:58210"/>
    </cofactor>
</comment>
<keyword evidence="5" id="KW-0665">Pyrimidine biosynthesis</keyword>
<keyword evidence="6" id="KW-0560">Oxidoreductase</keyword>
<accession>A0A932I4F2</accession>
<dbReference type="GO" id="GO:0004152">
    <property type="term" value="F:dihydroorotate dehydrogenase activity"/>
    <property type="evidence" value="ECO:0007669"/>
    <property type="project" value="InterPro"/>
</dbReference>
<evidence type="ECO:0000256" key="4">
    <source>
        <dbReference type="ARBA" id="ARBA00022643"/>
    </source>
</evidence>
<evidence type="ECO:0000259" key="7">
    <source>
        <dbReference type="Pfam" id="PF01180"/>
    </source>
</evidence>
<feature type="domain" description="Dihydroorotate dehydrogenase catalytic" evidence="7">
    <location>
        <begin position="10"/>
        <end position="272"/>
    </location>
</feature>
<evidence type="ECO:0000313" key="9">
    <source>
        <dbReference type="Proteomes" id="UP000782312"/>
    </source>
</evidence>
<evidence type="ECO:0000256" key="3">
    <source>
        <dbReference type="ARBA" id="ARBA00022630"/>
    </source>
</evidence>
<dbReference type="Gene3D" id="3.20.20.70">
    <property type="entry name" value="Aldolase class I"/>
    <property type="match status" value="1"/>
</dbReference>
<evidence type="ECO:0000256" key="1">
    <source>
        <dbReference type="ARBA" id="ARBA00001917"/>
    </source>
</evidence>
<dbReference type="GO" id="GO:0006207">
    <property type="term" value="P:'de novo' pyrimidine nucleobase biosynthetic process"/>
    <property type="evidence" value="ECO:0007669"/>
    <property type="project" value="InterPro"/>
</dbReference>
<reference evidence="8" key="1">
    <citation type="submission" date="2020-07" db="EMBL/GenBank/DDBJ databases">
        <title>Huge and variable diversity of episymbiotic CPR bacteria and DPANN archaea in groundwater ecosystems.</title>
        <authorList>
            <person name="He C.Y."/>
            <person name="Keren R."/>
            <person name="Whittaker M."/>
            <person name="Farag I.F."/>
            <person name="Doudna J."/>
            <person name="Cate J.H.D."/>
            <person name="Banfield J.F."/>
        </authorList>
    </citation>
    <scope>NUCLEOTIDE SEQUENCE</scope>
    <source>
        <strain evidence="8">NC_groundwater_763_Ag_S-0.2um_68_21</strain>
    </source>
</reference>
<dbReference type="Gene3D" id="2.30.26.10">
    <property type="entry name" value="Dihydroorotate Dehydrogenase A, chain A, domain 2"/>
    <property type="match status" value="1"/>
</dbReference>
<comment type="pathway">
    <text evidence="2">Pyrimidine metabolism; UMP biosynthesis via de novo pathway.</text>
</comment>
<dbReference type="PIRSF" id="PIRSF000164">
    <property type="entry name" value="DHO_oxidase"/>
    <property type="match status" value="1"/>
</dbReference>
<dbReference type="EMBL" id="JACPUR010000041">
    <property type="protein sequence ID" value="MBI3129557.1"/>
    <property type="molecule type" value="Genomic_DNA"/>
</dbReference>
<dbReference type="PROSITE" id="PS00911">
    <property type="entry name" value="DHODEHASE_1"/>
    <property type="match status" value="1"/>
</dbReference>
<evidence type="ECO:0000256" key="5">
    <source>
        <dbReference type="ARBA" id="ARBA00022975"/>
    </source>
</evidence>
<dbReference type="InterPro" id="IPR023359">
    <property type="entry name" value="Dihydro_DH_chainA_dom2"/>
</dbReference>
<dbReference type="InterPro" id="IPR005720">
    <property type="entry name" value="Dihydroorotate_DH_cat"/>
</dbReference>
<dbReference type="InterPro" id="IPR013785">
    <property type="entry name" value="Aldolase_TIM"/>
</dbReference>
<gene>
    <name evidence="8" type="ORF">HYZ11_18265</name>
</gene>
<comment type="caution">
    <text evidence="8">The sequence shown here is derived from an EMBL/GenBank/DDBJ whole genome shotgun (WGS) entry which is preliminary data.</text>
</comment>